<proteinExistence type="predicted"/>
<evidence type="ECO:0000313" key="2">
    <source>
        <dbReference type="Proteomes" id="UP000298030"/>
    </source>
</evidence>
<gene>
    <name evidence="1" type="ORF">FA13DRAFT_1718616</name>
</gene>
<reference evidence="1 2" key="1">
    <citation type="journal article" date="2019" name="Nat. Ecol. Evol.">
        <title>Megaphylogeny resolves global patterns of mushroom evolution.</title>
        <authorList>
            <person name="Varga T."/>
            <person name="Krizsan K."/>
            <person name="Foldi C."/>
            <person name="Dima B."/>
            <person name="Sanchez-Garcia M."/>
            <person name="Sanchez-Ramirez S."/>
            <person name="Szollosi G.J."/>
            <person name="Szarkandi J.G."/>
            <person name="Papp V."/>
            <person name="Albert L."/>
            <person name="Andreopoulos W."/>
            <person name="Angelini C."/>
            <person name="Antonin V."/>
            <person name="Barry K.W."/>
            <person name="Bougher N.L."/>
            <person name="Buchanan P."/>
            <person name="Buyck B."/>
            <person name="Bense V."/>
            <person name="Catcheside P."/>
            <person name="Chovatia M."/>
            <person name="Cooper J."/>
            <person name="Damon W."/>
            <person name="Desjardin D."/>
            <person name="Finy P."/>
            <person name="Geml J."/>
            <person name="Haridas S."/>
            <person name="Hughes K."/>
            <person name="Justo A."/>
            <person name="Karasinski D."/>
            <person name="Kautmanova I."/>
            <person name="Kiss B."/>
            <person name="Kocsube S."/>
            <person name="Kotiranta H."/>
            <person name="LaButti K.M."/>
            <person name="Lechner B.E."/>
            <person name="Liimatainen K."/>
            <person name="Lipzen A."/>
            <person name="Lukacs Z."/>
            <person name="Mihaltcheva S."/>
            <person name="Morgado L.N."/>
            <person name="Niskanen T."/>
            <person name="Noordeloos M.E."/>
            <person name="Ohm R.A."/>
            <person name="Ortiz-Santana B."/>
            <person name="Ovrebo C."/>
            <person name="Racz N."/>
            <person name="Riley R."/>
            <person name="Savchenko A."/>
            <person name="Shiryaev A."/>
            <person name="Soop K."/>
            <person name="Spirin V."/>
            <person name="Szebenyi C."/>
            <person name="Tomsovsky M."/>
            <person name="Tulloss R.E."/>
            <person name="Uehling J."/>
            <person name="Grigoriev I.V."/>
            <person name="Vagvolgyi C."/>
            <person name="Papp T."/>
            <person name="Martin F.M."/>
            <person name="Miettinen O."/>
            <person name="Hibbett D.S."/>
            <person name="Nagy L.G."/>
        </authorList>
    </citation>
    <scope>NUCLEOTIDE SEQUENCE [LARGE SCALE GENOMIC DNA]</scope>
    <source>
        <strain evidence="1 2">FP101781</strain>
    </source>
</reference>
<dbReference type="AlphaFoldDB" id="A0A4Y7SF12"/>
<dbReference type="STRING" id="71717.A0A4Y7SF12"/>
<keyword evidence="2" id="KW-1185">Reference proteome</keyword>
<evidence type="ECO:0000313" key="1">
    <source>
        <dbReference type="EMBL" id="TEB19645.1"/>
    </source>
</evidence>
<accession>A0A4Y7SF12</accession>
<dbReference type="EMBL" id="QPFP01000181">
    <property type="protein sequence ID" value="TEB19645.1"/>
    <property type="molecule type" value="Genomic_DNA"/>
</dbReference>
<protein>
    <submittedName>
        <fullName evidence="1">Uncharacterized protein</fullName>
    </submittedName>
</protein>
<organism evidence="1 2">
    <name type="scientific">Coprinellus micaceus</name>
    <name type="common">Glistening ink-cap mushroom</name>
    <name type="synonym">Coprinus micaceus</name>
    <dbReference type="NCBI Taxonomy" id="71717"/>
    <lineage>
        <taxon>Eukaryota</taxon>
        <taxon>Fungi</taxon>
        <taxon>Dikarya</taxon>
        <taxon>Basidiomycota</taxon>
        <taxon>Agaricomycotina</taxon>
        <taxon>Agaricomycetes</taxon>
        <taxon>Agaricomycetidae</taxon>
        <taxon>Agaricales</taxon>
        <taxon>Agaricineae</taxon>
        <taxon>Psathyrellaceae</taxon>
        <taxon>Coprinellus</taxon>
    </lineage>
</organism>
<name>A0A4Y7SF12_COPMI</name>
<dbReference type="Proteomes" id="UP000298030">
    <property type="component" value="Unassembled WGS sequence"/>
</dbReference>
<sequence length="316" mass="34717">MPPKYTDEEKERRKAEFDELCPNGPSFNRKGQAICPKCNEGVDLGAVGHPVLYLNHMNTKICLKAQKPKAVTVPTTSTAPAVIKTQEVSDTAMNLPEDQPGRSEIQPLTAKPAPVTLLELDPDGEISLPTALSKLRVYGPKLSASGTSDPNDFLKVFNNLPSSFFSVATPADDVWEQGLNKEMHDAFGWGDELTEVEIKGLKGERVLGFIGLVEYCESKGVELTLFKECARRLVRGIENVTLTHGKKNPGGFPLLIPLKNPEQPTRRVVSASRKYPIRMSAAQGVPALALELRENPSMSTAQTLYTRRLLPTEILR</sequence>
<comment type="caution">
    <text evidence="1">The sequence shown here is derived from an EMBL/GenBank/DDBJ whole genome shotgun (WGS) entry which is preliminary data.</text>
</comment>